<proteinExistence type="predicted"/>
<protein>
    <submittedName>
        <fullName evidence="2">DUF4290 domain-containing protein</fullName>
    </submittedName>
</protein>
<dbReference type="EMBL" id="JAUHJS010000002">
    <property type="protein sequence ID" value="MDN4164941.1"/>
    <property type="molecule type" value="Genomic_DNA"/>
</dbReference>
<gene>
    <name evidence="2" type="ORF">QWY31_05475</name>
</gene>
<organism evidence="2 3">
    <name type="scientific">Shiella aurantiaca</name>
    <dbReference type="NCBI Taxonomy" id="3058365"/>
    <lineage>
        <taxon>Bacteria</taxon>
        <taxon>Pseudomonadati</taxon>
        <taxon>Bacteroidota</taxon>
        <taxon>Cytophagia</taxon>
        <taxon>Cytophagales</taxon>
        <taxon>Shiellaceae</taxon>
        <taxon>Shiella</taxon>
    </lineage>
</organism>
<evidence type="ECO:0000313" key="3">
    <source>
        <dbReference type="Proteomes" id="UP001168552"/>
    </source>
</evidence>
<evidence type="ECO:0000256" key="1">
    <source>
        <dbReference type="SAM" id="MobiDB-lite"/>
    </source>
</evidence>
<comment type="caution">
    <text evidence="2">The sequence shown here is derived from an EMBL/GenBank/DDBJ whole genome shotgun (WGS) entry which is preliminary data.</text>
</comment>
<keyword evidence="3" id="KW-1185">Reference proteome</keyword>
<dbReference type="Pfam" id="PF14123">
    <property type="entry name" value="DUF4290"/>
    <property type="match status" value="1"/>
</dbReference>
<dbReference type="RefSeq" id="WP_320003465.1">
    <property type="nucleotide sequence ID" value="NZ_JAUHJS010000002.1"/>
</dbReference>
<accession>A0ABT8F3A6</accession>
<feature type="compositionally biased region" description="Low complexity" evidence="1">
    <location>
        <begin position="197"/>
        <end position="234"/>
    </location>
</feature>
<evidence type="ECO:0000313" key="2">
    <source>
        <dbReference type="EMBL" id="MDN4164941.1"/>
    </source>
</evidence>
<name>A0ABT8F3A6_9BACT</name>
<reference evidence="2" key="1">
    <citation type="submission" date="2023-06" db="EMBL/GenBank/DDBJ databases">
        <title>Cytophagales bacterium Strain LB-30, isolated from soil.</title>
        <authorList>
            <person name="Liu B."/>
        </authorList>
    </citation>
    <scope>NUCLEOTIDE SEQUENCE</scope>
    <source>
        <strain evidence="2">LB-30</strain>
    </source>
</reference>
<feature type="region of interest" description="Disordered" evidence="1">
    <location>
        <begin position="192"/>
        <end position="240"/>
    </location>
</feature>
<dbReference type="Proteomes" id="UP001168552">
    <property type="component" value="Unassembled WGS sequence"/>
</dbReference>
<sequence length="240" mass="28094">METYNTQLGDVILKEYGRNIQKLVDHIITLDDREKRTRYAFAMIDLMKQISPVPKDYPEYQQKLWDDLYIISDFRLDVDSPYPMPQKELLGKKPKAMEYNTGEVRFKHYGKGVELMIEKAIQLTDAEERDAAIISIGKIMKSFYSTWNKEVVDDIVILENMRQLSKGKLDMDIQLIRDNGLFDVSASARVEGRNFPNNRAQGNQGRNMNNRNQNNRNQNQNRNNKGGRNNFNPNKNRRKD</sequence>
<dbReference type="InterPro" id="IPR025632">
    <property type="entry name" value="DUF4290"/>
</dbReference>